<feature type="domain" description="HIT" evidence="4">
    <location>
        <begin position="5"/>
        <end position="114"/>
    </location>
</feature>
<dbReference type="EMBL" id="MFKF01000076">
    <property type="protein sequence ID" value="OGG55461.1"/>
    <property type="molecule type" value="Genomic_DNA"/>
</dbReference>
<dbReference type="InterPro" id="IPR036265">
    <property type="entry name" value="HIT-like_sf"/>
</dbReference>
<comment type="caution">
    <text evidence="5">The sequence shown here is derived from an EMBL/GenBank/DDBJ whole genome shotgun (WGS) entry which is preliminary data.</text>
</comment>
<evidence type="ECO:0000259" key="4">
    <source>
        <dbReference type="PROSITE" id="PS51084"/>
    </source>
</evidence>
<dbReference type="CDD" id="cd01276">
    <property type="entry name" value="PKCI_related"/>
    <property type="match status" value="1"/>
</dbReference>
<dbReference type="Gene3D" id="3.30.428.10">
    <property type="entry name" value="HIT-like"/>
    <property type="match status" value="1"/>
</dbReference>
<dbReference type="Pfam" id="PF01230">
    <property type="entry name" value="HIT"/>
    <property type="match status" value="1"/>
</dbReference>
<proteinExistence type="predicted"/>
<evidence type="ECO:0000313" key="5">
    <source>
        <dbReference type="EMBL" id="OGG55461.1"/>
    </source>
</evidence>
<dbReference type="PANTHER" id="PTHR23089">
    <property type="entry name" value="HISTIDINE TRIAD HIT PROTEIN"/>
    <property type="match status" value="1"/>
</dbReference>
<dbReference type="SUPFAM" id="SSF54197">
    <property type="entry name" value="HIT-like"/>
    <property type="match status" value="1"/>
</dbReference>
<evidence type="ECO:0000256" key="1">
    <source>
        <dbReference type="PIRSR" id="PIRSR601310-1"/>
    </source>
</evidence>
<name>A0A1F6D2C5_HANXR</name>
<dbReference type="InterPro" id="IPR001310">
    <property type="entry name" value="Histidine_triad_HIT"/>
</dbReference>
<evidence type="ECO:0000313" key="6">
    <source>
        <dbReference type="Proteomes" id="UP000178606"/>
    </source>
</evidence>
<dbReference type="InterPro" id="IPR011146">
    <property type="entry name" value="HIT-like"/>
</dbReference>
<dbReference type="PRINTS" id="PR00332">
    <property type="entry name" value="HISTRIAD"/>
</dbReference>
<dbReference type="Proteomes" id="UP000178606">
    <property type="component" value="Unassembled WGS sequence"/>
</dbReference>
<dbReference type="InterPro" id="IPR019808">
    <property type="entry name" value="Histidine_triad_CS"/>
</dbReference>
<feature type="active site" description="Tele-AMP-histidine intermediate" evidence="1">
    <location>
        <position position="100"/>
    </location>
</feature>
<dbReference type="PROSITE" id="PS00892">
    <property type="entry name" value="HIT_1"/>
    <property type="match status" value="1"/>
</dbReference>
<sequence>MPDCIFCKIATHQIPSKIVHEDDEIVAFEDVHPHAPVHILVIPKRHIARLSDLTEKDGALAGRLVTTASRIAADRGVAGRGYRVVINCNAEGGQTVDHLHLHLLGGRQMTWPPG</sequence>
<evidence type="ECO:0000256" key="3">
    <source>
        <dbReference type="PROSITE-ProRule" id="PRU00464"/>
    </source>
</evidence>
<dbReference type="PROSITE" id="PS51084">
    <property type="entry name" value="HIT_2"/>
    <property type="match status" value="1"/>
</dbReference>
<accession>A0A1F6D2C5</accession>
<dbReference type="AlphaFoldDB" id="A0A1F6D2C5"/>
<reference evidence="5 6" key="1">
    <citation type="journal article" date="2016" name="Nat. Commun.">
        <title>Thousands of microbial genomes shed light on interconnected biogeochemical processes in an aquifer system.</title>
        <authorList>
            <person name="Anantharaman K."/>
            <person name="Brown C.T."/>
            <person name="Hug L.A."/>
            <person name="Sharon I."/>
            <person name="Castelle C.J."/>
            <person name="Probst A.J."/>
            <person name="Thomas B.C."/>
            <person name="Singh A."/>
            <person name="Wilkins M.J."/>
            <person name="Karaoz U."/>
            <person name="Brodie E.L."/>
            <person name="Williams K.H."/>
            <person name="Hubbard S.S."/>
            <person name="Banfield J.F."/>
        </authorList>
    </citation>
    <scope>NUCLEOTIDE SEQUENCE [LARGE SCALE GENOMIC DNA]</scope>
    <source>
        <strain evidence="6">RIFCSPLOWO2_12_FULL_64_10</strain>
    </source>
</reference>
<evidence type="ECO:0000256" key="2">
    <source>
        <dbReference type="PIRSR" id="PIRSR601310-3"/>
    </source>
</evidence>
<gene>
    <name evidence="5" type="ORF">A3F84_01495</name>
</gene>
<feature type="short sequence motif" description="Histidine triad motif" evidence="2 3">
    <location>
        <begin position="98"/>
        <end position="102"/>
    </location>
</feature>
<dbReference type="GO" id="GO:0003824">
    <property type="term" value="F:catalytic activity"/>
    <property type="evidence" value="ECO:0007669"/>
    <property type="project" value="InterPro"/>
</dbReference>
<organism evidence="5 6">
    <name type="scientific">Handelsmanbacteria sp. (strain RIFCSPLOWO2_12_FULL_64_10)</name>
    <dbReference type="NCBI Taxonomy" id="1817868"/>
    <lineage>
        <taxon>Bacteria</taxon>
        <taxon>Candidatus Handelsmaniibacteriota</taxon>
    </lineage>
</organism>
<protein>
    <submittedName>
        <fullName evidence="5">Histidine triad nucleotide-binding protein</fullName>
    </submittedName>
</protein>